<dbReference type="Gene3D" id="3.30.450.40">
    <property type="match status" value="1"/>
</dbReference>
<evidence type="ECO:0000313" key="4">
    <source>
        <dbReference type="Proteomes" id="UP001205311"/>
    </source>
</evidence>
<accession>A0ABT1HN09</accession>
<organism evidence="3 4">
    <name type="scientific">Streptoalloteichus tenebrarius (strain ATCC 17920 / DSM 40477 / JCM 4838 / CBS 697.72 / NBRC 16177 / NCIMB 11028 / NRRL B-12390 / A12253. 1 / ISP 5477)</name>
    <name type="common">Streptomyces tenebrarius</name>
    <dbReference type="NCBI Taxonomy" id="1933"/>
    <lineage>
        <taxon>Bacteria</taxon>
        <taxon>Bacillati</taxon>
        <taxon>Actinomycetota</taxon>
        <taxon>Actinomycetes</taxon>
        <taxon>Pseudonocardiales</taxon>
        <taxon>Pseudonocardiaceae</taxon>
        <taxon>Streptoalloteichus</taxon>
    </lineage>
</organism>
<proteinExistence type="predicted"/>
<keyword evidence="1" id="KW-0805">Transcription regulation</keyword>
<keyword evidence="4" id="KW-1185">Reference proteome</keyword>
<reference evidence="3 4" key="1">
    <citation type="submission" date="2022-06" db="EMBL/GenBank/DDBJ databases">
        <title>Genomic Encyclopedia of Archaeal and Bacterial Type Strains, Phase II (KMG-II): from individual species to whole genera.</title>
        <authorList>
            <person name="Goeker M."/>
        </authorList>
    </citation>
    <scope>NUCLEOTIDE SEQUENCE [LARGE SCALE GENOMIC DNA]</scope>
    <source>
        <strain evidence="3 4">DSM 40477</strain>
    </source>
</reference>
<evidence type="ECO:0000256" key="2">
    <source>
        <dbReference type="ARBA" id="ARBA00023163"/>
    </source>
</evidence>
<evidence type="ECO:0000256" key="1">
    <source>
        <dbReference type="ARBA" id="ARBA00023015"/>
    </source>
</evidence>
<dbReference type="RefSeq" id="WP_253667859.1">
    <property type="nucleotide sequence ID" value="NZ_JAMTCP010000002.1"/>
</dbReference>
<evidence type="ECO:0000313" key="3">
    <source>
        <dbReference type="EMBL" id="MCP2256890.1"/>
    </source>
</evidence>
<dbReference type="Proteomes" id="UP001205311">
    <property type="component" value="Unassembled WGS sequence"/>
</dbReference>
<protein>
    <recommendedName>
        <fullName evidence="5">Transcriptional regulator</fullName>
    </recommendedName>
</protein>
<comment type="caution">
    <text evidence="3">The sequence shown here is derived from an EMBL/GenBank/DDBJ whole genome shotgun (WGS) entry which is preliminary data.</text>
</comment>
<keyword evidence="2" id="KW-0804">Transcription</keyword>
<dbReference type="Gene3D" id="1.10.10.10">
    <property type="entry name" value="Winged helix-like DNA-binding domain superfamily/Winged helix DNA-binding domain"/>
    <property type="match status" value="1"/>
</dbReference>
<evidence type="ECO:0008006" key="5">
    <source>
        <dbReference type="Google" id="ProtNLM"/>
    </source>
</evidence>
<sequence>MAPSSIRTERDALTERWERFVASRGAERDGLRPEVAQSWRRSLDQGVLSRNAAPTEDLPDTAWRGSRMGHAVTVLEDELRRVGEEGQVVVAVADENSRLLWTATSPVIRKRAEQVNFVPGARWDEGSMGTNGIDLAQRTGAPCTVWSGEHFNTSVQDFVCYATPVDDPLTGQRLGVIDLTTTWTKTQPLAMPATQALAQLFRAVLSSPEAPQPSDQVEQELLEVRLLGRPELRLGSRRVPVSPRQMEIVALLTLYPEGLDGGELHAHLYGDEPVSRGTLKAEISHLRRQLGGRIASRPYRLQGPVRCDALDVLAAVRRGDVRAAADDYRGELLPGTESPELLDWSRYLAAAVREGLAGDPDPDAVLAWSDHHPADVGVLRGAMARLRPGDSRRALLAARLRALMAL</sequence>
<dbReference type="InterPro" id="IPR036388">
    <property type="entry name" value="WH-like_DNA-bd_sf"/>
</dbReference>
<gene>
    <name evidence="3" type="ORF">LX15_000573</name>
</gene>
<name>A0ABT1HN09_STRSD</name>
<dbReference type="InterPro" id="IPR029016">
    <property type="entry name" value="GAF-like_dom_sf"/>
</dbReference>
<dbReference type="EMBL" id="JAMTCP010000002">
    <property type="protein sequence ID" value="MCP2256890.1"/>
    <property type="molecule type" value="Genomic_DNA"/>
</dbReference>